<dbReference type="Proteomes" id="UP000078596">
    <property type="component" value="Chromosome"/>
</dbReference>
<dbReference type="RefSeq" id="WP_066101976.1">
    <property type="nucleotide sequence ID" value="NZ_CP016027.1"/>
</dbReference>
<reference evidence="4 5" key="1">
    <citation type="submission" date="2016-06" db="EMBL/GenBank/DDBJ databases">
        <title>Insight into the functional genes involving in sulfur oxidation in Pearl River water.</title>
        <authorList>
            <person name="Luo J."/>
            <person name="Tan X."/>
            <person name="Lin W."/>
        </authorList>
    </citation>
    <scope>NUCLEOTIDE SEQUENCE [LARGE SCALE GENOMIC DNA]</scope>
    <source>
        <strain evidence="4 5">LS2</strain>
    </source>
</reference>
<keyword evidence="5" id="KW-1185">Reference proteome</keyword>
<dbReference type="InterPro" id="IPR023799">
    <property type="entry name" value="RbfA_dom_sf"/>
</dbReference>
<feature type="region of interest" description="Disordered" evidence="3">
    <location>
        <begin position="113"/>
        <end position="141"/>
    </location>
</feature>
<comment type="similarity">
    <text evidence="2">Belongs to the RbfA family.</text>
</comment>
<dbReference type="Gene3D" id="3.30.300.20">
    <property type="match status" value="1"/>
</dbReference>
<evidence type="ECO:0000256" key="3">
    <source>
        <dbReference type="SAM" id="MobiDB-lite"/>
    </source>
</evidence>
<comment type="subcellular location">
    <subcellularLocation>
        <location evidence="2">Cytoplasm</location>
    </subcellularLocation>
</comment>
<organism evidence="4 5">
    <name type="scientific">Halothiobacillus diazotrophicus</name>
    <dbReference type="NCBI Taxonomy" id="1860122"/>
    <lineage>
        <taxon>Bacteria</taxon>
        <taxon>Pseudomonadati</taxon>
        <taxon>Pseudomonadota</taxon>
        <taxon>Gammaproteobacteria</taxon>
        <taxon>Chromatiales</taxon>
        <taxon>Halothiobacillaceae</taxon>
        <taxon>Halothiobacillus</taxon>
    </lineage>
</organism>
<accession>A0A191ZJB7</accession>
<gene>
    <name evidence="2" type="primary">rbfA</name>
    <name evidence="4" type="ORF">A9404_11985</name>
</gene>
<dbReference type="PANTHER" id="PTHR33515">
    <property type="entry name" value="RIBOSOME-BINDING FACTOR A, CHLOROPLASTIC-RELATED"/>
    <property type="match status" value="1"/>
</dbReference>
<dbReference type="PANTHER" id="PTHR33515:SF1">
    <property type="entry name" value="RIBOSOME-BINDING FACTOR A, CHLOROPLASTIC-RELATED"/>
    <property type="match status" value="1"/>
</dbReference>
<dbReference type="SUPFAM" id="SSF89919">
    <property type="entry name" value="Ribosome-binding factor A, RbfA"/>
    <property type="match status" value="1"/>
</dbReference>
<dbReference type="EMBL" id="CP016027">
    <property type="protein sequence ID" value="ANJ67996.1"/>
    <property type="molecule type" value="Genomic_DNA"/>
</dbReference>
<dbReference type="GO" id="GO:0005829">
    <property type="term" value="C:cytosol"/>
    <property type="evidence" value="ECO:0007669"/>
    <property type="project" value="TreeGrafter"/>
</dbReference>
<dbReference type="InterPro" id="IPR000238">
    <property type="entry name" value="RbfA"/>
</dbReference>
<comment type="function">
    <text evidence="2">One of several proteins that assist in the late maturation steps of the functional core of the 30S ribosomal subunit. Associates with free 30S ribosomal subunits (but not with 30S subunits that are part of 70S ribosomes or polysomes). Required for efficient processing of 16S rRNA. May interact with the 5'-terminal helix region of 16S rRNA.</text>
</comment>
<keyword evidence="1 2" id="KW-0690">Ribosome biogenesis</keyword>
<comment type="subunit">
    <text evidence="2">Monomer. Binds 30S ribosomal subunits, but not 50S ribosomal subunits or 70S ribosomes.</text>
</comment>
<evidence type="ECO:0000313" key="5">
    <source>
        <dbReference type="Proteomes" id="UP000078596"/>
    </source>
</evidence>
<evidence type="ECO:0000313" key="4">
    <source>
        <dbReference type="EMBL" id="ANJ67996.1"/>
    </source>
</evidence>
<keyword evidence="2" id="KW-0963">Cytoplasm</keyword>
<proteinExistence type="inferred from homology"/>
<dbReference type="Pfam" id="PF02033">
    <property type="entry name" value="RBFA"/>
    <property type="match status" value="1"/>
</dbReference>
<dbReference type="InterPro" id="IPR020053">
    <property type="entry name" value="Ribosome-bd_factorA_CS"/>
</dbReference>
<dbReference type="STRING" id="1860122.A9404_11985"/>
<evidence type="ECO:0000256" key="1">
    <source>
        <dbReference type="ARBA" id="ARBA00022517"/>
    </source>
</evidence>
<protein>
    <recommendedName>
        <fullName evidence="2">Ribosome-binding factor A</fullName>
    </recommendedName>
</protein>
<dbReference type="HAMAP" id="MF_00003">
    <property type="entry name" value="RbfA"/>
    <property type="match status" value="1"/>
</dbReference>
<dbReference type="NCBIfam" id="TIGR00082">
    <property type="entry name" value="rbfA"/>
    <property type="match status" value="1"/>
</dbReference>
<dbReference type="GO" id="GO:0030490">
    <property type="term" value="P:maturation of SSU-rRNA"/>
    <property type="evidence" value="ECO:0007669"/>
    <property type="project" value="UniProtKB-UniRule"/>
</dbReference>
<dbReference type="InterPro" id="IPR015946">
    <property type="entry name" value="KH_dom-like_a/b"/>
</dbReference>
<dbReference type="PROSITE" id="PS01319">
    <property type="entry name" value="RBFA"/>
    <property type="match status" value="1"/>
</dbReference>
<sequence length="141" mass="15881">MPQGFGRHQRVAEQIRREIADLLREEIRQAGISLLTVTDCEVTRDLSFARIYYSVLNAEERDRAQAWLDSAAGHLRSELAHRMRLRSVPRLSFHFDPSIEHGMQMDALISAVRKQDDAHSAAAGESDADDSASPDTPNPER</sequence>
<dbReference type="AlphaFoldDB" id="A0A191ZJB7"/>
<dbReference type="KEGG" id="haz:A9404_11985"/>
<dbReference type="GO" id="GO:0043024">
    <property type="term" value="F:ribosomal small subunit binding"/>
    <property type="evidence" value="ECO:0007669"/>
    <property type="project" value="TreeGrafter"/>
</dbReference>
<dbReference type="OrthoDB" id="307788at2"/>
<name>A0A191ZJB7_9GAMM</name>
<evidence type="ECO:0000256" key="2">
    <source>
        <dbReference type="HAMAP-Rule" id="MF_00003"/>
    </source>
</evidence>